<dbReference type="InterPro" id="IPR009045">
    <property type="entry name" value="Zn_M74/Hedgehog-like"/>
</dbReference>
<dbReference type="Gene3D" id="3.30.1380.10">
    <property type="match status" value="1"/>
</dbReference>
<dbReference type="PANTHER" id="PTHR34385">
    <property type="entry name" value="D-ALANYL-D-ALANINE CARBOXYPEPTIDASE"/>
    <property type="match status" value="1"/>
</dbReference>
<feature type="domain" description="D-alanyl-D-alanine carboxypeptidase-like core" evidence="1">
    <location>
        <begin position="86"/>
        <end position="212"/>
    </location>
</feature>
<dbReference type="PANTHER" id="PTHR34385:SF1">
    <property type="entry name" value="PEPTIDOGLYCAN L-ALANYL-D-GLUTAMATE ENDOPEPTIDASE CWLK"/>
    <property type="match status" value="1"/>
</dbReference>
<evidence type="ECO:0000313" key="2">
    <source>
        <dbReference type="EMBL" id="GAA0865292.1"/>
    </source>
</evidence>
<dbReference type="SUPFAM" id="SSF55166">
    <property type="entry name" value="Hedgehog/DD-peptidase"/>
    <property type="match status" value="1"/>
</dbReference>
<comment type="caution">
    <text evidence="2">The sequence shown here is derived from an EMBL/GenBank/DDBJ whole genome shotgun (WGS) entry which is preliminary data.</text>
</comment>
<protein>
    <submittedName>
        <fullName evidence="2">M15 family metallopeptidase</fullName>
    </submittedName>
</protein>
<dbReference type="RefSeq" id="WP_346045950.1">
    <property type="nucleotide sequence ID" value="NZ_BAAACP010000014.1"/>
</dbReference>
<dbReference type="EMBL" id="BAAACP010000014">
    <property type="protein sequence ID" value="GAA0865292.1"/>
    <property type="molecule type" value="Genomic_DNA"/>
</dbReference>
<reference evidence="3" key="1">
    <citation type="journal article" date="2019" name="Int. J. Syst. Evol. Microbiol.">
        <title>The Global Catalogue of Microorganisms (GCM) 10K type strain sequencing project: providing services to taxonomists for standard genome sequencing and annotation.</title>
        <authorList>
            <consortium name="The Broad Institute Genomics Platform"/>
            <consortium name="The Broad Institute Genome Sequencing Center for Infectious Disease"/>
            <person name="Wu L."/>
            <person name="Ma J."/>
        </authorList>
    </citation>
    <scope>NUCLEOTIDE SEQUENCE [LARGE SCALE GENOMIC DNA]</scope>
    <source>
        <strain evidence="3">JCM 6486</strain>
    </source>
</reference>
<evidence type="ECO:0000313" key="3">
    <source>
        <dbReference type="Proteomes" id="UP001400965"/>
    </source>
</evidence>
<name>A0ABP3XKS6_9FIRM</name>
<accession>A0ABP3XKS6</accession>
<evidence type="ECO:0000259" key="1">
    <source>
        <dbReference type="Pfam" id="PF02557"/>
    </source>
</evidence>
<dbReference type="InterPro" id="IPR003709">
    <property type="entry name" value="VanY-like_core_dom"/>
</dbReference>
<organism evidence="2 3">
    <name type="scientific">Paraclostridium tenue</name>
    <dbReference type="NCBI Taxonomy" id="1737"/>
    <lineage>
        <taxon>Bacteria</taxon>
        <taxon>Bacillati</taxon>
        <taxon>Bacillota</taxon>
        <taxon>Clostridia</taxon>
        <taxon>Peptostreptococcales</taxon>
        <taxon>Peptostreptococcaceae</taxon>
        <taxon>Paraclostridium</taxon>
    </lineage>
</organism>
<proteinExistence type="predicted"/>
<dbReference type="Proteomes" id="UP001400965">
    <property type="component" value="Unassembled WGS sequence"/>
</dbReference>
<keyword evidence="3" id="KW-1185">Reference proteome</keyword>
<dbReference type="Pfam" id="PF02557">
    <property type="entry name" value="VanY"/>
    <property type="match status" value="1"/>
</dbReference>
<sequence length="232" mass="26774">MLKKGVIAIAIAVFVFQIYSLIASKEKDTYADEQKTQVHEVKEEKPKHNISDYVEGEKPLYIDGILVVNKDYGLPKDYAPESGREDTEAMKAFKEMKAAAKKDGIIINIRSGYRSYNTQVQLYNNYVKKDGKAEADRYSARPGFSEHQTGLVLDITTGNTSRPIGPWFDNTPQAKWLYENAYKYGFILRYPEGKEDITGYMYESWHYRYIGKKDSQHFNMNNLTLEEYLGLK</sequence>
<gene>
    <name evidence="2" type="ORF">GCM10008917_22110</name>
</gene>
<dbReference type="InterPro" id="IPR058193">
    <property type="entry name" value="VanY/YodJ_core_dom"/>
</dbReference>
<dbReference type="CDD" id="cd14852">
    <property type="entry name" value="LD-carboxypeptidase"/>
    <property type="match status" value="1"/>
</dbReference>
<dbReference type="InterPro" id="IPR052179">
    <property type="entry name" value="DD-CPase-like"/>
</dbReference>